<evidence type="ECO:0000313" key="3">
    <source>
        <dbReference type="Proteomes" id="UP000466894"/>
    </source>
</evidence>
<evidence type="ECO:0000313" key="2">
    <source>
        <dbReference type="EMBL" id="BBY06882.1"/>
    </source>
</evidence>
<reference evidence="2 3" key="1">
    <citation type="journal article" date="2019" name="Emerg. Microbes Infect.">
        <title>Comprehensive subspecies identification of 175 nontuberculous mycobacteria species based on 7547 genomic profiles.</title>
        <authorList>
            <person name="Matsumoto Y."/>
            <person name="Kinjo T."/>
            <person name="Motooka D."/>
            <person name="Nabeya D."/>
            <person name="Jung N."/>
            <person name="Uechi K."/>
            <person name="Horii T."/>
            <person name="Iida T."/>
            <person name="Fujita J."/>
            <person name="Nakamura S."/>
        </authorList>
    </citation>
    <scope>NUCLEOTIDE SEQUENCE [LARGE SCALE GENOMIC DNA]</scope>
    <source>
        <strain evidence="2 3">JCM 16367</strain>
    </source>
</reference>
<dbReference type="AlphaFoldDB" id="A0A7I7PE99"/>
<dbReference type="Pfam" id="PF14417">
    <property type="entry name" value="MEDS"/>
    <property type="match status" value="1"/>
</dbReference>
<feature type="domain" description="MEDS" evidence="1">
    <location>
        <begin position="18"/>
        <end position="132"/>
    </location>
</feature>
<dbReference type="Proteomes" id="UP000466894">
    <property type="component" value="Chromosome"/>
</dbReference>
<sequence>MLDETSDRTTPPVHDVVHTALFDRSEREYLNSLVPLISGWLSKAEPVLVALPGNKIALLQDAFGAPAGDVTVNLTMTDITEAGRDPGRILGLVADLMQGHPNRSVHLIGESVWPERSEVEYPACVQHEALVNIATIHAYLRLDRFSKGDVP</sequence>
<dbReference type="EMBL" id="AP022583">
    <property type="protein sequence ID" value="BBY06882.1"/>
    <property type="molecule type" value="Genomic_DNA"/>
</dbReference>
<proteinExistence type="predicted"/>
<name>A0A7I7PE99_9MYCO</name>
<evidence type="ECO:0000259" key="1">
    <source>
        <dbReference type="Pfam" id="PF14417"/>
    </source>
</evidence>
<dbReference type="InterPro" id="IPR025847">
    <property type="entry name" value="MEDS_domain"/>
</dbReference>
<gene>
    <name evidence="2" type="ORF">MNVI_22000</name>
</gene>
<dbReference type="RefSeq" id="WP_163748030.1">
    <property type="nucleotide sequence ID" value="NZ_AP022583.1"/>
</dbReference>
<organism evidence="2 3">
    <name type="scientific">Mycobacterium noviomagense</name>
    <dbReference type="NCBI Taxonomy" id="459858"/>
    <lineage>
        <taxon>Bacteria</taxon>
        <taxon>Bacillati</taxon>
        <taxon>Actinomycetota</taxon>
        <taxon>Actinomycetes</taxon>
        <taxon>Mycobacteriales</taxon>
        <taxon>Mycobacteriaceae</taxon>
        <taxon>Mycobacterium</taxon>
    </lineage>
</organism>
<dbReference type="KEGG" id="mnv:MNVI_22000"/>
<accession>A0A7I7PE99</accession>
<protein>
    <recommendedName>
        <fullName evidence="1">MEDS domain-containing protein</fullName>
    </recommendedName>
</protein>